<name>A0A8S3TDQ9_MYTED</name>
<dbReference type="EMBL" id="CAJPWZ010002160">
    <property type="protein sequence ID" value="CAG2231932.1"/>
    <property type="molecule type" value="Genomic_DNA"/>
</dbReference>
<accession>A0A8S3TDQ9</accession>
<comment type="similarity">
    <text evidence="4">Belongs to the ABI family.</text>
</comment>
<dbReference type="Proteomes" id="UP000683360">
    <property type="component" value="Unassembled WGS sequence"/>
</dbReference>
<keyword evidence="16" id="KW-1185">Reference proteome</keyword>
<evidence type="ECO:0000259" key="13">
    <source>
        <dbReference type="PROSITE" id="PS50002"/>
    </source>
</evidence>
<dbReference type="Pfam" id="PF00018">
    <property type="entry name" value="SH3_1"/>
    <property type="match status" value="1"/>
</dbReference>
<feature type="compositionally biased region" description="Polar residues" evidence="12">
    <location>
        <begin position="279"/>
        <end position="291"/>
    </location>
</feature>
<evidence type="ECO:0000313" key="16">
    <source>
        <dbReference type="Proteomes" id="UP000683360"/>
    </source>
</evidence>
<evidence type="ECO:0000256" key="11">
    <source>
        <dbReference type="PROSITE-ProRule" id="PRU00192"/>
    </source>
</evidence>
<feature type="region of interest" description="Disordered" evidence="12">
    <location>
        <begin position="156"/>
        <end position="223"/>
    </location>
</feature>
<evidence type="ECO:0000256" key="3">
    <source>
        <dbReference type="ARBA" id="ARBA00004510"/>
    </source>
</evidence>
<dbReference type="PRINTS" id="PR00499">
    <property type="entry name" value="P67PHOX"/>
</dbReference>
<dbReference type="GO" id="GO:0035591">
    <property type="term" value="F:signaling adaptor activity"/>
    <property type="evidence" value="ECO:0007669"/>
    <property type="project" value="TreeGrafter"/>
</dbReference>
<dbReference type="PRINTS" id="PR00452">
    <property type="entry name" value="SH3DOMAIN"/>
</dbReference>
<dbReference type="GO" id="GO:0031209">
    <property type="term" value="C:SCAR complex"/>
    <property type="evidence" value="ECO:0007669"/>
    <property type="project" value="TreeGrafter"/>
</dbReference>
<keyword evidence="6" id="KW-0963">Cytoplasm</keyword>
<dbReference type="Pfam" id="PF07815">
    <property type="entry name" value="Abi_HHR"/>
    <property type="match status" value="1"/>
</dbReference>
<organism evidence="15 16">
    <name type="scientific">Mytilus edulis</name>
    <name type="common">Blue mussel</name>
    <dbReference type="NCBI Taxonomy" id="6550"/>
    <lineage>
        <taxon>Eukaryota</taxon>
        <taxon>Metazoa</taxon>
        <taxon>Spiralia</taxon>
        <taxon>Lophotrochozoa</taxon>
        <taxon>Mollusca</taxon>
        <taxon>Bivalvia</taxon>
        <taxon>Autobranchia</taxon>
        <taxon>Pteriomorphia</taxon>
        <taxon>Mytilida</taxon>
        <taxon>Mytiloidea</taxon>
        <taxon>Mytilidae</taxon>
        <taxon>Mytilinae</taxon>
        <taxon>Mytilus</taxon>
    </lineage>
</organism>
<dbReference type="CDD" id="cd11826">
    <property type="entry name" value="SH3_Abi"/>
    <property type="match status" value="1"/>
</dbReference>
<dbReference type="InterPro" id="IPR028455">
    <property type="entry name" value="ABI3_SH3"/>
</dbReference>
<dbReference type="PANTHER" id="PTHR10460">
    <property type="entry name" value="ABL INTERACTOR FAMILY MEMBER"/>
    <property type="match status" value="1"/>
</dbReference>
<evidence type="ECO:0000256" key="2">
    <source>
        <dbReference type="ARBA" id="ARBA00004486"/>
    </source>
</evidence>
<feature type="domain" description="SH3" evidence="13">
    <location>
        <begin position="375"/>
        <end position="433"/>
    </location>
</feature>
<dbReference type="OrthoDB" id="2159336at2759"/>
<evidence type="ECO:0000256" key="1">
    <source>
        <dbReference type="ARBA" id="ARBA00004245"/>
    </source>
</evidence>
<dbReference type="InterPro" id="IPR000727">
    <property type="entry name" value="T_SNARE_dom"/>
</dbReference>
<feature type="region of interest" description="Disordered" evidence="12">
    <location>
        <begin position="246"/>
        <end position="365"/>
    </location>
</feature>
<dbReference type="Gene3D" id="2.30.30.40">
    <property type="entry name" value="SH3 Domains"/>
    <property type="match status" value="1"/>
</dbReference>
<feature type="domain" description="T-SNARE coiled-coil homology" evidence="14">
    <location>
        <begin position="45"/>
        <end position="107"/>
    </location>
</feature>
<evidence type="ECO:0000256" key="4">
    <source>
        <dbReference type="ARBA" id="ARBA00010020"/>
    </source>
</evidence>
<dbReference type="InterPro" id="IPR001452">
    <property type="entry name" value="SH3_domain"/>
</dbReference>
<dbReference type="GO" id="GO:0030027">
    <property type="term" value="C:lamellipodium"/>
    <property type="evidence" value="ECO:0007669"/>
    <property type="project" value="UniProtKB-SubCell"/>
</dbReference>
<keyword evidence="9" id="KW-0206">Cytoskeleton</keyword>
<keyword evidence="7" id="KW-0597">Phosphoprotein</keyword>
<dbReference type="PROSITE" id="PS50192">
    <property type="entry name" value="T_SNARE"/>
    <property type="match status" value="1"/>
</dbReference>
<dbReference type="SMART" id="SM00326">
    <property type="entry name" value="SH3"/>
    <property type="match status" value="1"/>
</dbReference>
<keyword evidence="10" id="KW-0966">Cell projection</keyword>
<dbReference type="SUPFAM" id="SSF50044">
    <property type="entry name" value="SH3-domain"/>
    <property type="match status" value="1"/>
</dbReference>
<evidence type="ECO:0000259" key="14">
    <source>
        <dbReference type="PROSITE" id="PS50192"/>
    </source>
</evidence>
<evidence type="ECO:0000313" key="15">
    <source>
        <dbReference type="EMBL" id="CAG2231932.1"/>
    </source>
</evidence>
<dbReference type="InterPro" id="IPR028457">
    <property type="entry name" value="ABI"/>
</dbReference>
<dbReference type="PANTHER" id="PTHR10460:SF0">
    <property type="entry name" value="ABELSON INTERACTING PROTEIN, ISOFORM D"/>
    <property type="match status" value="1"/>
</dbReference>
<dbReference type="GO" id="GO:0001764">
    <property type="term" value="P:neuron migration"/>
    <property type="evidence" value="ECO:0007669"/>
    <property type="project" value="TreeGrafter"/>
</dbReference>
<dbReference type="FunFam" id="2.30.30.40:FF:000002">
    <property type="entry name" value="abl interactor 1 isoform X1"/>
    <property type="match status" value="1"/>
</dbReference>
<sequence length="433" mass="47259">MAEVTQLLDQEIPEGRQHLQESYINLDKVAQYCRDNYLKSPDKKAALEETKNYTTHSLASVAYQINSLATNFLKLLDLQQNVVSEMESSVNYLSQTVNIHKEKVARREIGVLTTNKSSTRPLGVKNGIIFPEQAEKPTKYQRKAIDFSVYDEIGHGVKTGGVPRQQPSRTPSVSSTHQHQAPPPPSARPPTPPQTAAPPVKGPPQGHYRTPAPPVAPPSIPMAGGPGPFNSVVASNYSMGQITALPGQHTQHQEGQRRASATRYNQQGPPPVGMAHPQSRPSQVISQTSIGSRRRHARDALPPPPSPGIAGNTRTSDILEASPPLPPPPSTDPNFDYPAAPPPPPQFTDVDDPPEDPYAPTGPLNLLTQDWVPNQYLEKVIAIYDYDADKPDELSFSENSVVYVLKKNDDGWYEGVCNGVTGLFPGNYVEPCM</sequence>
<keyword evidence="5 11" id="KW-0728">SH3 domain</keyword>
<dbReference type="GO" id="GO:0005856">
    <property type="term" value="C:cytoskeleton"/>
    <property type="evidence" value="ECO:0007669"/>
    <property type="project" value="UniProtKB-SubCell"/>
</dbReference>
<dbReference type="Gene3D" id="6.10.140.1620">
    <property type="match status" value="1"/>
</dbReference>
<evidence type="ECO:0000256" key="7">
    <source>
        <dbReference type="ARBA" id="ARBA00022553"/>
    </source>
</evidence>
<evidence type="ECO:0000256" key="6">
    <source>
        <dbReference type="ARBA" id="ARBA00022490"/>
    </source>
</evidence>
<comment type="caution">
    <text evidence="15">The sequence shown here is derived from an EMBL/GenBank/DDBJ whole genome shotgun (WGS) entry which is preliminary data.</text>
</comment>
<evidence type="ECO:0000256" key="10">
    <source>
        <dbReference type="ARBA" id="ARBA00023273"/>
    </source>
</evidence>
<evidence type="ECO:0000256" key="9">
    <source>
        <dbReference type="ARBA" id="ARBA00023212"/>
    </source>
</evidence>
<dbReference type="GO" id="GO:0030175">
    <property type="term" value="C:filopodium"/>
    <property type="evidence" value="ECO:0007669"/>
    <property type="project" value="UniProtKB-SubCell"/>
</dbReference>
<reference evidence="15" key="1">
    <citation type="submission" date="2021-03" db="EMBL/GenBank/DDBJ databases">
        <authorList>
            <person name="Bekaert M."/>
        </authorList>
    </citation>
    <scope>NUCLEOTIDE SEQUENCE</scope>
</reference>
<keyword evidence="8" id="KW-0175">Coiled coil</keyword>
<comment type="subcellular location">
    <subcellularLocation>
        <location evidence="2">Cell projection</location>
        <location evidence="2">Filopodium</location>
    </subcellularLocation>
    <subcellularLocation>
        <location evidence="3">Cell projection</location>
        <location evidence="3">Lamellipodium</location>
    </subcellularLocation>
    <subcellularLocation>
        <location evidence="1">Cytoplasm</location>
        <location evidence="1">Cytoskeleton</location>
    </subcellularLocation>
</comment>
<dbReference type="AlphaFoldDB" id="A0A8S3TDQ9"/>
<dbReference type="PROSITE" id="PS50002">
    <property type="entry name" value="SH3"/>
    <property type="match status" value="1"/>
</dbReference>
<gene>
    <name evidence="15" type="ORF">MEDL_44648</name>
</gene>
<evidence type="ECO:0000256" key="12">
    <source>
        <dbReference type="SAM" id="MobiDB-lite"/>
    </source>
</evidence>
<feature type="compositionally biased region" description="Pro residues" evidence="12">
    <location>
        <begin position="181"/>
        <end position="202"/>
    </location>
</feature>
<dbReference type="InterPro" id="IPR036028">
    <property type="entry name" value="SH3-like_dom_sf"/>
</dbReference>
<dbReference type="InterPro" id="IPR012849">
    <property type="entry name" value="Abl-interactor_HHR_dom"/>
</dbReference>
<protein>
    <submittedName>
        <fullName evidence="15">ABI2</fullName>
    </submittedName>
</protein>
<feature type="compositionally biased region" description="Pro residues" evidence="12">
    <location>
        <begin position="211"/>
        <end position="220"/>
    </location>
</feature>
<evidence type="ECO:0000256" key="8">
    <source>
        <dbReference type="ARBA" id="ARBA00023054"/>
    </source>
</evidence>
<proteinExistence type="inferred from homology"/>
<dbReference type="GO" id="GO:0017124">
    <property type="term" value="F:SH3 domain binding"/>
    <property type="evidence" value="ECO:0007669"/>
    <property type="project" value="TreeGrafter"/>
</dbReference>
<evidence type="ECO:0000256" key="5">
    <source>
        <dbReference type="ARBA" id="ARBA00022443"/>
    </source>
</evidence>